<dbReference type="SUPFAM" id="SSF144064">
    <property type="entry name" value="Heme iron utilization protein-like"/>
    <property type="match status" value="1"/>
</dbReference>
<accession>A0AAP5AJG1</accession>
<proteinExistence type="predicted"/>
<dbReference type="EMBL" id="JAUTAS010000001">
    <property type="protein sequence ID" value="MDQ1109799.1"/>
    <property type="molecule type" value="Genomic_DNA"/>
</dbReference>
<sequence length="189" mass="20560">MSRALSALRTPDRYLRPGQLPSPEQLAALGTVLCLYRPESSELGGWKHAVSAHACQGMDSEGIRESLCFSDARGRCCWRLYLLPDSDFLAWDRLVSAFPARPEPANEGGVAERLWRRLATRLGGEPWRMCALRLHARNGQALAASVASLSVLGATAARRIARVEGADGELWIDASNVVPLGHLSSTRPS</sequence>
<dbReference type="RefSeq" id="WP_249833771.1">
    <property type="nucleotide sequence ID" value="NZ_CP088000.1"/>
</dbReference>
<dbReference type="Gene3D" id="3.40.1570.10">
    <property type="entry name" value="HemS/ChuS/ChuX like domains"/>
    <property type="match status" value="1"/>
</dbReference>
<dbReference type="Proteomes" id="UP001226084">
    <property type="component" value="Unassembled WGS sequence"/>
</dbReference>
<reference evidence="1" key="1">
    <citation type="submission" date="2023-07" db="EMBL/GenBank/DDBJ databases">
        <title>Functional and genomic diversity of the sorghum phyllosphere microbiome.</title>
        <authorList>
            <person name="Shade A."/>
        </authorList>
    </citation>
    <scope>NUCLEOTIDE SEQUENCE</scope>
    <source>
        <strain evidence="1">SORGH_AS_0457</strain>
    </source>
</reference>
<comment type="caution">
    <text evidence="1">The sequence shown here is derived from an EMBL/GenBank/DDBJ whole genome shotgun (WGS) entry which is preliminary data.</text>
</comment>
<dbReference type="InterPro" id="IPR053733">
    <property type="entry name" value="Heme_Transport_Util_sf"/>
</dbReference>
<gene>
    <name evidence="1" type="ORF">QE424_002958</name>
</gene>
<evidence type="ECO:0008006" key="3">
    <source>
        <dbReference type="Google" id="ProtNLM"/>
    </source>
</evidence>
<evidence type="ECO:0000313" key="1">
    <source>
        <dbReference type="EMBL" id="MDQ1109799.1"/>
    </source>
</evidence>
<organism evidence="1 2">
    <name type="scientific">Stenotrophomonas rhizophila</name>
    <dbReference type="NCBI Taxonomy" id="216778"/>
    <lineage>
        <taxon>Bacteria</taxon>
        <taxon>Pseudomonadati</taxon>
        <taxon>Pseudomonadota</taxon>
        <taxon>Gammaproteobacteria</taxon>
        <taxon>Lysobacterales</taxon>
        <taxon>Lysobacteraceae</taxon>
        <taxon>Stenotrophomonas</taxon>
    </lineage>
</organism>
<protein>
    <recommendedName>
        <fullName evidence="3">Hemin transport protein</fullName>
    </recommendedName>
</protein>
<name>A0AAP5AJG1_9GAMM</name>
<evidence type="ECO:0000313" key="2">
    <source>
        <dbReference type="Proteomes" id="UP001226084"/>
    </source>
</evidence>
<dbReference type="AlphaFoldDB" id="A0AAP5AJG1"/>